<evidence type="ECO:0000259" key="4">
    <source>
        <dbReference type="PROSITE" id="PS01124"/>
    </source>
</evidence>
<keyword evidence="2" id="KW-0238">DNA-binding</keyword>
<dbReference type="Pfam" id="PF06719">
    <property type="entry name" value="AraC_N"/>
    <property type="match status" value="1"/>
</dbReference>
<feature type="domain" description="HTH araC/xylS-type" evidence="4">
    <location>
        <begin position="191"/>
        <end position="289"/>
    </location>
</feature>
<dbReference type="Pfam" id="PF12833">
    <property type="entry name" value="HTH_18"/>
    <property type="match status" value="1"/>
</dbReference>
<dbReference type="InterPro" id="IPR009057">
    <property type="entry name" value="Homeodomain-like_sf"/>
</dbReference>
<dbReference type="SMART" id="SM00342">
    <property type="entry name" value="HTH_ARAC"/>
    <property type="match status" value="1"/>
</dbReference>
<dbReference type="PROSITE" id="PS01124">
    <property type="entry name" value="HTH_ARAC_FAMILY_2"/>
    <property type="match status" value="1"/>
</dbReference>
<keyword evidence="6" id="KW-1185">Reference proteome</keyword>
<dbReference type="InterPro" id="IPR018060">
    <property type="entry name" value="HTH_AraC"/>
</dbReference>
<name>A0ABM7PH91_9BACT</name>
<accession>A0ABM7PH91</accession>
<dbReference type="EMBL" id="AP024488">
    <property type="protein sequence ID" value="BCS96716.1"/>
    <property type="molecule type" value="Genomic_DNA"/>
</dbReference>
<keyword evidence="1" id="KW-0805">Transcription regulation</keyword>
<evidence type="ECO:0000256" key="2">
    <source>
        <dbReference type="ARBA" id="ARBA00023125"/>
    </source>
</evidence>
<evidence type="ECO:0000313" key="6">
    <source>
        <dbReference type="Proteomes" id="UP001320148"/>
    </source>
</evidence>
<dbReference type="PANTHER" id="PTHR43436">
    <property type="entry name" value="ARAC-FAMILY TRANSCRIPTIONAL REGULATOR"/>
    <property type="match status" value="1"/>
</dbReference>
<dbReference type="RefSeq" id="WP_236893005.1">
    <property type="nucleotide sequence ID" value="NZ_AP024488.1"/>
</dbReference>
<gene>
    <name evidence="5" type="ORF">DSLASN_23480</name>
</gene>
<dbReference type="InterPro" id="IPR009594">
    <property type="entry name" value="Tscrpt_reg_HTH_AraC_N"/>
</dbReference>
<dbReference type="SUPFAM" id="SSF46689">
    <property type="entry name" value="Homeodomain-like"/>
    <property type="match status" value="2"/>
</dbReference>
<organism evidence="5 6">
    <name type="scientific">Desulfoluna limicola</name>
    <dbReference type="NCBI Taxonomy" id="2810562"/>
    <lineage>
        <taxon>Bacteria</taxon>
        <taxon>Pseudomonadati</taxon>
        <taxon>Thermodesulfobacteriota</taxon>
        <taxon>Desulfobacteria</taxon>
        <taxon>Desulfobacterales</taxon>
        <taxon>Desulfolunaceae</taxon>
        <taxon>Desulfoluna</taxon>
    </lineage>
</organism>
<keyword evidence="3" id="KW-0804">Transcription</keyword>
<dbReference type="Gene3D" id="1.10.10.60">
    <property type="entry name" value="Homeodomain-like"/>
    <property type="match status" value="2"/>
</dbReference>
<reference evidence="5 6" key="1">
    <citation type="submission" date="2021-02" db="EMBL/GenBank/DDBJ databases">
        <title>Complete genome of Desulfoluna sp. strain ASN36.</title>
        <authorList>
            <person name="Takahashi A."/>
            <person name="Kojima H."/>
            <person name="Fukui M."/>
        </authorList>
    </citation>
    <scope>NUCLEOTIDE SEQUENCE [LARGE SCALE GENOMIC DNA]</scope>
    <source>
        <strain evidence="5 6">ASN36</strain>
    </source>
</reference>
<evidence type="ECO:0000256" key="3">
    <source>
        <dbReference type="ARBA" id="ARBA00023163"/>
    </source>
</evidence>
<dbReference type="Proteomes" id="UP001320148">
    <property type="component" value="Chromosome"/>
</dbReference>
<dbReference type="PROSITE" id="PS00041">
    <property type="entry name" value="HTH_ARAC_FAMILY_1"/>
    <property type="match status" value="1"/>
</dbReference>
<evidence type="ECO:0000313" key="5">
    <source>
        <dbReference type="EMBL" id="BCS96716.1"/>
    </source>
</evidence>
<proteinExistence type="predicted"/>
<evidence type="ECO:0000256" key="1">
    <source>
        <dbReference type="ARBA" id="ARBA00023015"/>
    </source>
</evidence>
<dbReference type="PANTHER" id="PTHR43436:SF2">
    <property type="entry name" value="ARAC_XYLS FAMILY TRANSCRIPTIONAL REGULATOR"/>
    <property type="match status" value="1"/>
</dbReference>
<dbReference type="InterPro" id="IPR018062">
    <property type="entry name" value="HTH_AraC-typ_CS"/>
</dbReference>
<protein>
    <submittedName>
        <fullName evidence="5">Transcriptional regulator</fullName>
    </submittedName>
</protein>
<sequence>MSDMATLMDRLAEGEGLRDTRLPGVRIYKATQYVPRAPLLYEQGIIIVGQGAKRVFLGSVEYEYNPDNYLVLSVPLPAECETTASKENPLLALLVDIDLRVLNNVIGAMDDHCDLSRWDQPVSSQGLFLTHADPPFKQAVHRLLTALQSPIETEVLGEGLVRELIFRVMRGENAASLYALAMKNSNVSRIDKALKQIHGSYQEPMDVTDLAGMVNMSVSAFHRAFKDVTASSPIQYIKKIRLNKAKDLLQEQGLRVNEAASTVGYESATQFSREFKRYFGDSPVAFVSQQRG</sequence>